<evidence type="ECO:0000259" key="1">
    <source>
        <dbReference type="Pfam" id="PF16372"/>
    </source>
</evidence>
<dbReference type="Pfam" id="PF16372">
    <property type="entry name" value="DUF4984"/>
    <property type="match status" value="1"/>
</dbReference>
<feature type="domain" description="DUF4984" evidence="1">
    <location>
        <begin position="135"/>
        <end position="292"/>
    </location>
</feature>
<organism evidence="2 3">
    <name type="scientific">Bacteroides xylanisolvens</name>
    <dbReference type="NCBI Taxonomy" id="371601"/>
    <lineage>
        <taxon>Bacteria</taxon>
        <taxon>Pseudomonadati</taxon>
        <taxon>Bacteroidota</taxon>
        <taxon>Bacteroidia</taxon>
        <taxon>Bacteroidales</taxon>
        <taxon>Bacteroidaceae</taxon>
        <taxon>Bacteroides</taxon>
    </lineage>
</organism>
<sequence length="296" mass="33882">MKRLITGIVTLTTLAVGFWGCNDLSRTTYSGSDYVMFSDTLSMYPVQDSEKWFEIPVVATNICDYDRSFGVEVDDKASNAIEKKQYVVESNTVTIKAGERVAKFRMKGVYENIGKTDSLSVTFNLLAKDENIWDLYGTRTRVQMQKACPFELSTFEGYCLLTSSFFNAYMTDTEHRLLQAERDKTEDNTIILHDFFYKNYDLKIKYDPSDPLKPFVEFDDQIIGSTAEAFGTIYGNGKLMCTQPVAYDSYYNVCQKFVFLYSTIYVVGKGTVGTYVNILEWISDEEAEQYKKEEGL</sequence>
<evidence type="ECO:0000313" key="2">
    <source>
        <dbReference type="EMBL" id="SEA60679.1"/>
    </source>
</evidence>
<dbReference type="Proteomes" id="UP000183040">
    <property type="component" value="Unassembled WGS sequence"/>
</dbReference>
<dbReference type="EMBL" id="FNRP01000009">
    <property type="protein sequence ID" value="SEA60679.1"/>
    <property type="molecule type" value="Genomic_DNA"/>
</dbReference>
<evidence type="ECO:0000313" key="3">
    <source>
        <dbReference type="Proteomes" id="UP000183040"/>
    </source>
</evidence>
<name>A0A1H4CK27_9BACE</name>
<dbReference type="AlphaFoldDB" id="A0A1H4CK27"/>
<gene>
    <name evidence="2" type="ORF">SAMN04487924_10990</name>
</gene>
<protein>
    <recommendedName>
        <fullName evidence="1">DUF4984 domain-containing protein</fullName>
    </recommendedName>
</protein>
<accession>A0A1H4CK27</accession>
<proteinExistence type="predicted"/>
<reference evidence="2 3" key="1">
    <citation type="submission" date="2016-10" db="EMBL/GenBank/DDBJ databases">
        <authorList>
            <person name="de Groot N.N."/>
        </authorList>
    </citation>
    <scope>NUCLEOTIDE SEQUENCE [LARGE SCALE GENOMIC DNA]</scope>
    <source>
        <strain evidence="2 3">NLAE-zl-G339</strain>
    </source>
</reference>
<dbReference type="RefSeq" id="WP_008643287.1">
    <property type="nucleotide sequence ID" value="NZ_CAKOCS010000001.1"/>
</dbReference>
<dbReference type="InterPro" id="IPR032283">
    <property type="entry name" value="DUF4984"/>
</dbReference>